<dbReference type="Pfam" id="PF13646">
    <property type="entry name" value="HEAT_2"/>
    <property type="match status" value="2"/>
</dbReference>
<comment type="caution">
    <text evidence="3">The sequence shown here is derived from an EMBL/GenBank/DDBJ whole genome shotgun (WGS) entry which is preliminary data.</text>
</comment>
<dbReference type="Gene3D" id="1.25.10.10">
    <property type="entry name" value="Leucine-rich Repeat Variant"/>
    <property type="match status" value="3"/>
</dbReference>
<feature type="transmembrane region" description="Helical" evidence="2">
    <location>
        <begin position="6"/>
        <end position="27"/>
    </location>
</feature>
<keyword evidence="2" id="KW-0812">Transmembrane</keyword>
<sequence length="359" mass="36770">MTLQATLVALVVVGAVCGALIVATVLARLERHRRSRVLARLTAPHRMLLLDVASGEDDDGRSAAALADLTGRAWEGMRGAVTGLLSKVRGEPAEQLVEILAAHGDIDAARVGTRSRSAMARARSAHLLGSARTHDAVPDLLPLLTDRATEVRLVAARALGQIADPRTAAPLLRSVIPPQGRRAGPVGVPAWIVADGLLAMGPAVTTVVVAGLGDEDPLVRDVAASVSANSMMPALLPVLRARLAVETEPTVRAQIASALGRLGHPQDAALLTAHASASVDPGLRRACVGALGELGVPAAEPVLTALLADEDRRLSSIAADALIALGPVGHRALEAAVGQGEAAARAARGALELATLREA</sequence>
<evidence type="ECO:0000313" key="4">
    <source>
        <dbReference type="Proteomes" id="UP001157126"/>
    </source>
</evidence>
<dbReference type="PANTHER" id="PTHR12697">
    <property type="entry name" value="PBS LYASE HEAT-LIKE PROTEIN"/>
    <property type="match status" value="1"/>
</dbReference>
<keyword evidence="2" id="KW-1133">Transmembrane helix</keyword>
<comment type="function">
    <text evidence="1">Catalyzes the hydroxylation of the N(6)-(4-aminobutyl)-L-lysine intermediate produced by deoxyhypusine synthase/DHPS on a critical lysine of the eukaryotic translation initiation factor 5A/eIF-5A. This is the second step of the post-translational modification of that lysine into an unusual amino acid residue named hypusine. Hypusination is unique to mature eIF-5A factor and is essential for its function.</text>
</comment>
<dbReference type="RefSeq" id="WP_284302751.1">
    <property type="nucleotide sequence ID" value="NZ_BSUO01000001.1"/>
</dbReference>
<dbReference type="Proteomes" id="UP001157126">
    <property type="component" value="Unassembled WGS sequence"/>
</dbReference>
<evidence type="ECO:0008006" key="5">
    <source>
        <dbReference type="Google" id="ProtNLM"/>
    </source>
</evidence>
<dbReference type="PROSITE" id="PS50077">
    <property type="entry name" value="HEAT_REPEAT"/>
    <property type="match status" value="1"/>
</dbReference>
<dbReference type="SUPFAM" id="SSF48371">
    <property type="entry name" value="ARM repeat"/>
    <property type="match status" value="1"/>
</dbReference>
<dbReference type="SMART" id="SM00567">
    <property type="entry name" value="EZ_HEAT"/>
    <property type="match status" value="4"/>
</dbReference>
<keyword evidence="2" id="KW-0472">Membrane</keyword>
<accession>A0ABQ6IL99</accession>
<dbReference type="InterPro" id="IPR021133">
    <property type="entry name" value="HEAT_type_2"/>
</dbReference>
<gene>
    <name evidence="3" type="ORF">GCM10025883_07390</name>
</gene>
<name>A0ABQ6IL99_9MICO</name>
<dbReference type="PANTHER" id="PTHR12697:SF5">
    <property type="entry name" value="DEOXYHYPUSINE HYDROXYLASE"/>
    <property type="match status" value="1"/>
</dbReference>
<dbReference type="InterPro" id="IPR011989">
    <property type="entry name" value="ARM-like"/>
</dbReference>
<keyword evidence="4" id="KW-1185">Reference proteome</keyword>
<evidence type="ECO:0000256" key="2">
    <source>
        <dbReference type="SAM" id="Phobius"/>
    </source>
</evidence>
<dbReference type="EMBL" id="BSUO01000001">
    <property type="protein sequence ID" value="GMA38694.1"/>
    <property type="molecule type" value="Genomic_DNA"/>
</dbReference>
<proteinExistence type="predicted"/>
<organism evidence="3 4">
    <name type="scientific">Mobilicoccus caccae</name>
    <dbReference type="NCBI Taxonomy" id="1859295"/>
    <lineage>
        <taxon>Bacteria</taxon>
        <taxon>Bacillati</taxon>
        <taxon>Actinomycetota</taxon>
        <taxon>Actinomycetes</taxon>
        <taxon>Micrococcales</taxon>
        <taxon>Dermatophilaceae</taxon>
        <taxon>Mobilicoccus</taxon>
    </lineage>
</organism>
<dbReference type="InterPro" id="IPR016024">
    <property type="entry name" value="ARM-type_fold"/>
</dbReference>
<dbReference type="InterPro" id="IPR004155">
    <property type="entry name" value="PBS_lyase_HEAT"/>
</dbReference>
<evidence type="ECO:0000256" key="1">
    <source>
        <dbReference type="ARBA" id="ARBA00045876"/>
    </source>
</evidence>
<protein>
    <recommendedName>
        <fullName evidence="5">HEAT repeat protein</fullName>
    </recommendedName>
</protein>
<evidence type="ECO:0000313" key="3">
    <source>
        <dbReference type="EMBL" id="GMA38694.1"/>
    </source>
</evidence>
<reference evidence="4" key="1">
    <citation type="journal article" date="2019" name="Int. J. Syst. Evol. Microbiol.">
        <title>The Global Catalogue of Microorganisms (GCM) 10K type strain sequencing project: providing services to taxonomists for standard genome sequencing and annotation.</title>
        <authorList>
            <consortium name="The Broad Institute Genomics Platform"/>
            <consortium name="The Broad Institute Genome Sequencing Center for Infectious Disease"/>
            <person name="Wu L."/>
            <person name="Ma J."/>
        </authorList>
    </citation>
    <scope>NUCLEOTIDE SEQUENCE [LARGE SCALE GENOMIC DNA]</scope>
    <source>
        <strain evidence="4">NBRC 113072</strain>
    </source>
</reference>